<protein>
    <submittedName>
        <fullName evidence="1">Uncharacterized protein</fullName>
    </submittedName>
</protein>
<sequence>MFQSGFSACSRVPPSLRSVPSYSWKTPQFRVALELGSRIEGIEVRGDVGAGVGLGWSARSGAGFVSRLRRI</sequence>
<gene>
    <name evidence="1" type="ORF">SIRAN2719</name>
</gene>
<dbReference type="EMBL" id="LK022848">
    <property type="protein sequence ID" value="CDR05786.1"/>
    <property type="molecule type" value="Genomic_DNA"/>
</dbReference>
<name>A0A060ZQX6_9ACTN</name>
<dbReference type="HOGENOM" id="CLU_2738332_0_0_11"/>
<accession>A0A060ZQX6</accession>
<evidence type="ECO:0000313" key="1">
    <source>
        <dbReference type="EMBL" id="CDR05786.1"/>
    </source>
</evidence>
<dbReference type="GeneID" id="32472325"/>
<reference evidence="1" key="1">
    <citation type="submission" date="2014-05" db="EMBL/GenBank/DDBJ databases">
        <authorList>
            <person name="Horn Fabian"/>
        </authorList>
    </citation>
    <scope>NUCLEOTIDE SEQUENCE</scope>
</reference>
<dbReference type="AlphaFoldDB" id="A0A060ZQX6"/>
<proteinExistence type="predicted"/>
<organism evidence="1">
    <name type="scientific">Streptomyces iranensis</name>
    <dbReference type="NCBI Taxonomy" id="576784"/>
    <lineage>
        <taxon>Bacteria</taxon>
        <taxon>Bacillati</taxon>
        <taxon>Actinomycetota</taxon>
        <taxon>Actinomycetes</taxon>
        <taxon>Kitasatosporales</taxon>
        <taxon>Streptomycetaceae</taxon>
        <taxon>Streptomyces</taxon>
        <taxon>Streptomyces violaceusniger group</taxon>
    </lineage>
</organism>